<gene>
    <name evidence="1" type="ORF">BCT54_07985</name>
</gene>
<evidence type="ECO:0000313" key="2">
    <source>
        <dbReference type="Proteomes" id="UP000235533"/>
    </source>
</evidence>
<organism evidence="1 2">
    <name type="scientific">Vibrio splendidus</name>
    <dbReference type="NCBI Taxonomy" id="29497"/>
    <lineage>
        <taxon>Bacteria</taxon>
        <taxon>Pseudomonadati</taxon>
        <taxon>Pseudomonadota</taxon>
        <taxon>Gammaproteobacteria</taxon>
        <taxon>Vibrionales</taxon>
        <taxon>Vibrionaceae</taxon>
        <taxon>Vibrio</taxon>
    </lineage>
</organism>
<dbReference type="AlphaFoldDB" id="A0A2N7JM58"/>
<protein>
    <submittedName>
        <fullName evidence="1">Uncharacterized protein</fullName>
    </submittedName>
</protein>
<dbReference type="EMBL" id="MCZF01000271">
    <property type="protein sequence ID" value="PMM42677.1"/>
    <property type="molecule type" value="Genomic_DNA"/>
</dbReference>
<reference evidence="2" key="1">
    <citation type="submission" date="2016-07" db="EMBL/GenBank/DDBJ databases">
        <title>Nontailed viruses are major unrecognized killers of bacteria in the ocean.</title>
        <authorList>
            <person name="Kauffman K."/>
            <person name="Hussain F."/>
            <person name="Yang J."/>
            <person name="Arevalo P."/>
            <person name="Brown J."/>
            <person name="Cutler M."/>
            <person name="Kelly L."/>
            <person name="Polz M.F."/>
        </authorList>
    </citation>
    <scope>NUCLEOTIDE SEQUENCE [LARGE SCALE GENOMIC DNA]</scope>
    <source>
        <strain evidence="2">10N.261.48.B5</strain>
    </source>
</reference>
<accession>A0A2N7JM58</accession>
<proteinExistence type="predicted"/>
<comment type="caution">
    <text evidence="1">The sequence shown here is derived from an EMBL/GenBank/DDBJ whole genome shotgun (WGS) entry which is preliminary data.</text>
</comment>
<name>A0A2N7JM58_VIBSP</name>
<sequence length="62" mass="7159">MLVPHLSNVAYNLIVKHCFYIQLFWRILIWQFEIENAAATILEEDGSLGDLSATKTFVSIKF</sequence>
<evidence type="ECO:0000313" key="1">
    <source>
        <dbReference type="EMBL" id="PMM42677.1"/>
    </source>
</evidence>
<dbReference type="Proteomes" id="UP000235533">
    <property type="component" value="Unassembled WGS sequence"/>
</dbReference>